<gene>
    <name evidence="1" type="ORF">J1792_27175</name>
</gene>
<dbReference type="SUPFAM" id="SSF54909">
    <property type="entry name" value="Dimeric alpha+beta barrel"/>
    <property type="match status" value="1"/>
</dbReference>
<dbReference type="AlphaFoldDB" id="A0A939JPE9"/>
<dbReference type="Proteomes" id="UP000664781">
    <property type="component" value="Unassembled WGS sequence"/>
</dbReference>
<sequence length="214" mass="22973">MTSPATAALPDVRRADAGAVFVSHRYVPGREHGTAVLGELLDQWSGTPWPRGILSFSCFLSADDETVLTYAQCDDAGAYAPFVRSLGPAARTGAVEYRLHRTVVPDAAPRETACVVVATFDVDGAERQQHVIGSLVGTLENMPFAQHPGMISANFHASVDGTRVLNYAEWTSDAAHDVFLDGASRASALRASNDIPGVRPIGFKRYRLFGSVVR</sequence>
<organism evidence="1 2">
    <name type="scientific">Streptomyces triculaminicus</name>
    <dbReference type="NCBI Taxonomy" id="2816232"/>
    <lineage>
        <taxon>Bacteria</taxon>
        <taxon>Bacillati</taxon>
        <taxon>Actinomycetota</taxon>
        <taxon>Actinomycetes</taxon>
        <taxon>Kitasatosporales</taxon>
        <taxon>Streptomycetaceae</taxon>
        <taxon>Streptomyces</taxon>
    </lineage>
</organism>
<accession>A0A939JPE9</accession>
<comment type="caution">
    <text evidence="1">The sequence shown here is derived from an EMBL/GenBank/DDBJ whole genome shotgun (WGS) entry which is preliminary data.</text>
</comment>
<evidence type="ECO:0000313" key="1">
    <source>
        <dbReference type="EMBL" id="MBO0656321.1"/>
    </source>
</evidence>
<reference evidence="1" key="1">
    <citation type="submission" date="2021-03" db="EMBL/GenBank/DDBJ databases">
        <title>Streptomyces strains.</title>
        <authorList>
            <person name="Lund M.B."/>
            <person name="Toerring T."/>
        </authorList>
    </citation>
    <scope>NUCLEOTIDE SEQUENCE</scope>
    <source>
        <strain evidence="1">JCM 4242</strain>
    </source>
</reference>
<name>A0A939JPE9_9ACTN</name>
<dbReference type="EMBL" id="JAFMOF010000004">
    <property type="protein sequence ID" value="MBO0656321.1"/>
    <property type="molecule type" value="Genomic_DNA"/>
</dbReference>
<dbReference type="InterPro" id="IPR011008">
    <property type="entry name" value="Dimeric_a/b-barrel"/>
</dbReference>
<keyword evidence="2" id="KW-1185">Reference proteome</keyword>
<dbReference type="Gene3D" id="3.30.70.100">
    <property type="match status" value="2"/>
</dbReference>
<keyword evidence="1" id="KW-0503">Monooxygenase</keyword>
<proteinExistence type="predicted"/>
<dbReference type="RefSeq" id="WP_086568621.1">
    <property type="nucleotide sequence ID" value="NZ_JAFMOF010000004.1"/>
</dbReference>
<keyword evidence="1" id="KW-0560">Oxidoreductase</keyword>
<dbReference type="GO" id="GO:0004497">
    <property type="term" value="F:monooxygenase activity"/>
    <property type="evidence" value="ECO:0007669"/>
    <property type="project" value="UniProtKB-KW"/>
</dbReference>
<evidence type="ECO:0000313" key="2">
    <source>
        <dbReference type="Proteomes" id="UP000664781"/>
    </source>
</evidence>
<protein>
    <submittedName>
        <fullName evidence="1">Antibiotic biosynthesis monooxygenase</fullName>
    </submittedName>
</protein>